<dbReference type="PROSITE" id="PS50966">
    <property type="entry name" value="ZF_SWIM"/>
    <property type="match status" value="1"/>
</dbReference>
<dbReference type="OrthoDB" id="1484002at2759"/>
<dbReference type="Proteomes" id="UP000631114">
    <property type="component" value="Unassembled WGS sequence"/>
</dbReference>
<dbReference type="PANTHER" id="PTHR33977">
    <property type="entry name" value="ZINC ION BINDING PROTEIN"/>
    <property type="match status" value="1"/>
</dbReference>
<dbReference type="AlphaFoldDB" id="A0A835I135"/>
<dbReference type="EMBL" id="JADFTS010000004">
    <property type="protein sequence ID" value="KAF9608541.1"/>
    <property type="molecule type" value="Genomic_DNA"/>
</dbReference>
<feature type="domain" description="SWIM-type" evidence="3">
    <location>
        <begin position="570"/>
        <end position="607"/>
    </location>
</feature>
<proteinExistence type="predicted"/>
<feature type="region of interest" description="Disordered" evidence="2">
    <location>
        <begin position="102"/>
        <end position="121"/>
    </location>
</feature>
<keyword evidence="1" id="KW-0862">Zinc</keyword>
<dbReference type="InterPro" id="IPR007527">
    <property type="entry name" value="Znf_SWIM"/>
</dbReference>
<accession>A0A835I135</accession>
<sequence>MARWDKILSLPVQSPPKFEFSSADLEWAKVEGWSDNIEKVAFIPFDRVDNFLSGESANKDFPTRFYVEARRSPKIRVHPSKEKVDGVIEFAMYRCAFGPDDRREGGSVRPSRNTYVRKKKSAGRPSIKRGCQCYFFVKRLVAKPYAALIIYKQDKHVDEKGLPCHGPQDARAVGTRAMFAPYISDDLLRLLASLIHIGFSVETIMHIRHELIEKPGSPFNHDDFVTHRYVRRLERRIRRSKFELDEDDAVSIEMWADEHESDIFFREDYSDSEPFILGIQTEWQLQQMIKFGDNSLMAYDSRFGTNKLKHPVHSLLVFDSDKKAIPIAWIIAPRSASGDAYKWIRALHRRVRSKTSTWKLAGFIVDDPLADVLTIREVFQCSVLICFWRVRRAWHKNLVEKCLETEMRSEMFGRLGQAITSICKGNAGLDLFENFMDDFIDCSDFVEYFRAVWFPRIGMWTAALKSLPLAGQETCSAMECYHHNLKLMLLNEKDPSVYQRTDWLVDKLYSKAHSCFFLDQYPGKEDFARYMKVKYVSGLTSWQRALEIPDSDVLLEDNKCAQVISQHVREKAHVVWNPGSEFALCDCNWSGMGNLCKHVLKVSCMYRRKRSAAPSMSLFKFNQTLINMLHCPPQDSLIRDHAISLAVCVQDLLEKHGIGGSATGVSDGVTEREHLMEQMVIPTENGSGIQDVHTGVGGDLNGETAFAQVRTVNGERGESTGQVNGCSEMDVDLVSMCTSPLGLLSADGIFSSDSSVGKEDRNSLKTGLGFSETFSSNNTSFLIGGSEFREDMISKGVCLDLLDGTLAGSMMDVDPQPIQLPMFRCEIH</sequence>
<evidence type="ECO:0000256" key="1">
    <source>
        <dbReference type="PROSITE-ProRule" id="PRU00325"/>
    </source>
</evidence>
<evidence type="ECO:0000256" key="2">
    <source>
        <dbReference type="SAM" id="MobiDB-lite"/>
    </source>
</evidence>
<evidence type="ECO:0000259" key="3">
    <source>
        <dbReference type="PROSITE" id="PS50966"/>
    </source>
</evidence>
<dbReference type="PANTHER" id="PTHR33977:SF1">
    <property type="entry name" value="ZINC ION BINDING PROTEIN"/>
    <property type="match status" value="1"/>
</dbReference>
<reference evidence="4 5" key="1">
    <citation type="submission" date="2020-10" db="EMBL/GenBank/DDBJ databases">
        <title>The Coptis chinensis genome and diversification of protoberbering-type alkaloids.</title>
        <authorList>
            <person name="Wang B."/>
            <person name="Shu S."/>
            <person name="Song C."/>
            <person name="Liu Y."/>
        </authorList>
    </citation>
    <scope>NUCLEOTIDE SEQUENCE [LARGE SCALE GENOMIC DNA]</scope>
    <source>
        <strain evidence="4">HL-2020</strain>
        <tissue evidence="4">Leaf</tissue>
    </source>
</reference>
<keyword evidence="1" id="KW-0863">Zinc-finger</keyword>
<name>A0A835I135_9MAGN</name>
<organism evidence="4 5">
    <name type="scientific">Coptis chinensis</name>
    <dbReference type="NCBI Taxonomy" id="261450"/>
    <lineage>
        <taxon>Eukaryota</taxon>
        <taxon>Viridiplantae</taxon>
        <taxon>Streptophyta</taxon>
        <taxon>Embryophyta</taxon>
        <taxon>Tracheophyta</taxon>
        <taxon>Spermatophyta</taxon>
        <taxon>Magnoliopsida</taxon>
        <taxon>Ranunculales</taxon>
        <taxon>Ranunculaceae</taxon>
        <taxon>Coptidoideae</taxon>
        <taxon>Coptis</taxon>
    </lineage>
</organism>
<keyword evidence="1" id="KW-0479">Metal-binding</keyword>
<keyword evidence="5" id="KW-1185">Reference proteome</keyword>
<protein>
    <recommendedName>
        <fullName evidence="3">SWIM-type domain-containing protein</fullName>
    </recommendedName>
</protein>
<gene>
    <name evidence="4" type="ORF">IFM89_009907</name>
</gene>
<dbReference type="GO" id="GO:0008270">
    <property type="term" value="F:zinc ion binding"/>
    <property type="evidence" value="ECO:0007669"/>
    <property type="project" value="UniProtKB-KW"/>
</dbReference>
<comment type="caution">
    <text evidence="4">The sequence shown here is derived from an EMBL/GenBank/DDBJ whole genome shotgun (WGS) entry which is preliminary data.</text>
</comment>
<evidence type="ECO:0000313" key="4">
    <source>
        <dbReference type="EMBL" id="KAF9608541.1"/>
    </source>
</evidence>
<evidence type="ECO:0000313" key="5">
    <source>
        <dbReference type="Proteomes" id="UP000631114"/>
    </source>
</evidence>